<keyword evidence="1" id="KW-0732">Signal</keyword>
<dbReference type="InterPro" id="IPR049712">
    <property type="entry name" value="Poly_export"/>
</dbReference>
<evidence type="ECO:0000313" key="4">
    <source>
        <dbReference type="EMBL" id="TCI02604.1"/>
    </source>
</evidence>
<accession>A0ABY2AKK8</accession>
<dbReference type="Gene3D" id="3.10.560.10">
    <property type="entry name" value="Outer membrane lipoprotein wza domain like"/>
    <property type="match status" value="1"/>
</dbReference>
<gene>
    <name evidence="4" type="ORF">EZV61_12430</name>
</gene>
<dbReference type="InterPro" id="IPR019554">
    <property type="entry name" value="Soluble_ligand-bd"/>
</dbReference>
<keyword evidence="5" id="KW-1185">Reference proteome</keyword>
<dbReference type="Proteomes" id="UP000292554">
    <property type="component" value="Unassembled WGS sequence"/>
</dbReference>
<evidence type="ECO:0000313" key="5">
    <source>
        <dbReference type="Proteomes" id="UP000292554"/>
    </source>
</evidence>
<sequence>MSFSKLFYKVLAVVFIGVLSPLNVFANTSLENYQLGAGDEIRIHVFGEEELSVETTLGQNGKINYPYLGSVLAKGKTTQELGELIADGLRGDYLINPSVLVSIIEYRAFYIYGEVNKPGGYPFQPGLTLEKAVALAGGFTQRASTDKFELSRQDGDGKKTIVATLVTKIRPGDAILVKDSFF</sequence>
<proteinExistence type="predicted"/>
<evidence type="ECO:0000259" key="2">
    <source>
        <dbReference type="Pfam" id="PF02563"/>
    </source>
</evidence>
<dbReference type="Pfam" id="PF02563">
    <property type="entry name" value="Poly_export"/>
    <property type="match status" value="1"/>
</dbReference>
<evidence type="ECO:0000259" key="3">
    <source>
        <dbReference type="Pfam" id="PF10531"/>
    </source>
</evidence>
<protein>
    <submittedName>
        <fullName evidence="4">Polysaccharide export protein</fullName>
    </submittedName>
</protein>
<name>A0ABY2AKK8_9GAMM</name>
<dbReference type="Pfam" id="PF10531">
    <property type="entry name" value="SLBB"/>
    <property type="match status" value="1"/>
</dbReference>
<dbReference type="PANTHER" id="PTHR33619">
    <property type="entry name" value="POLYSACCHARIDE EXPORT PROTEIN GFCE-RELATED"/>
    <property type="match status" value="1"/>
</dbReference>
<comment type="caution">
    <text evidence="4">The sequence shown here is derived from an EMBL/GenBank/DDBJ whole genome shotgun (WGS) entry which is preliminary data.</text>
</comment>
<feature type="domain" description="Soluble ligand binding" evidence="3">
    <location>
        <begin position="109"/>
        <end position="161"/>
    </location>
</feature>
<dbReference type="EMBL" id="SJXE01000006">
    <property type="protein sequence ID" value="TCI02604.1"/>
    <property type="molecule type" value="Genomic_DNA"/>
</dbReference>
<evidence type="ECO:0000256" key="1">
    <source>
        <dbReference type="ARBA" id="ARBA00022729"/>
    </source>
</evidence>
<dbReference type="InterPro" id="IPR003715">
    <property type="entry name" value="Poly_export_N"/>
</dbReference>
<reference evidence="4 5" key="1">
    <citation type="submission" date="2019-02" db="EMBL/GenBank/DDBJ databases">
        <title>Corallincola luteus sp. nov., a marine bacterium isolated from surface sediment of Bohai Sea in China.</title>
        <authorList>
            <person name="Ren Q."/>
        </authorList>
    </citation>
    <scope>NUCLEOTIDE SEQUENCE [LARGE SCALE GENOMIC DNA]</scope>
    <source>
        <strain evidence="4 5">DASS28</strain>
    </source>
</reference>
<feature type="domain" description="Polysaccharide export protein N-terminal" evidence="2">
    <location>
        <begin position="31"/>
        <end position="103"/>
    </location>
</feature>
<organism evidence="4 5">
    <name type="scientific">Corallincola luteus</name>
    <dbReference type="NCBI Taxonomy" id="1775177"/>
    <lineage>
        <taxon>Bacteria</taxon>
        <taxon>Pseudomonadati</taxon>
        <taxon>Pseudomonadota</taxon>
        <taxon>Gammaproteobacteria</taxon>
        <taxon>Alteromonadales</taxon>
        <taxon>Psychromonadaceae</taxon>
        <taxon>Corallincola</taxon>
    </lineage>
</organism>
<dbReference type="Gene3D" id="3.30.1950.10">
    <property type="entry name" value="wza like domain"/>
    <property type="match status" value="1"/>
</dbReference>
<dbReference type="PANTHER" id="PTHR33619:SF3">
    <property type="entry name" value="POLYSACCHARIDE EXPORT PROTEIN GFCE-RELATED"/>
    <property type="match status" value="1"/>
</dbReference>